<evidence type="ECO:0000256" key="12">
    <source>
        <dbReference type="ARBA" id="ARBA00024326"/>
    </source>
</evidence>
<dbReference type="EC" id="4.1.1.65" evidence="3"/>
<keyword evidence="9 13" id="KW-0456">Lyase</keyword>
<comment type="cofactor">
    <cofactor evidence="1">
        <name>pyruvate</name>
        <dbReference type="ChEBI" id="CHEBI:15361"/>
    </cofactor>
</comment>
<comment type="pathway">
    <text evidence="12">Phospholipid metabolism; phosphatidylethanolamine biosynthesis.</text>
</comment>
<dbReference type="InterPro" id="IPR003817">
    <property type="entry name" value="PS_Dcarbxylase"/>
</dbReference>
<comment type="pathway">
    <text evidence="2">Lipid metabolism.</text>
</comment>
<evidence type="ECO:0000256" key="3">
    <source>
        <dbReference type="ARBA" id="ARBA00012243"/>
    </source>
</evidence>
<keyword evidence="4" id="KW-0444">Lipid biosynthesis</keyword>
<evidence type="ECO:0000256" key="9">
    <source>
        <dbReference type="ARBA" id="ARBA00023239"/>
    </source>
</evidence>
<evidence type="ECO:0000256" key="1">
    <source>
        <dbReference type="ARBA" id="ARBA00001928"/>
    </source>
</evidence>
<evidence type="ECO:0000256" key="4">
    <source>
        <dbReference type="ARBA" id="ARBA00022516"/>
    </source>
</evidence>
<keyword evidence="7" id="KW-0865">Zymogen</keyword>
<evidence type="ECO:0000256" key="7">
    <source>
        <dbReference type="ARBA" id="ARBA00023145"/>
    </source>
</evidence>
<dbReference type="UniPathway" id="UPA00558"/>
<dbReference type="NCBIfam" id="TIGR00163">
    <property type="entry name" value="PS_decarb"/>
    <property type="match status" value="1"/>
</dbReference>
<evidence type="ECO:0000256" key="11">
    <source>
        <dbReference type="ARBA" id="ARBA00023317"/>
    </source>
</evidence>
<evidence type="ECO:0000256" key="5">
    <source>
        <dbReference type="ARBA" id="ARBA00022793"/>
    </source>
</evidence>
<dbReference type="AlphaFoldDB" id="A0A0S4XMX0"/>
<proteinExistence type="predicted"/>
<gene>
    <name evidence="13" type="primary">psd</name>
    <name evidence="13" type="ORF">BN3087_400007</name>
</gene>
<dbReference type="InterPro" id="IPR033177">
    <property type="entry name" value="PSD-B"/>
</dbReference>
<dbReference type="GO" id="GO:0006646">
    <property type="term" value="P:phosphatidylethanolamine biosynthetic process"/>
    <property type="evidence" value="ECO:0007669"/>
    <property type="project" value="UniProtKB-UniPathway"/>
</dbReference>
<dbReference type="Pfam" id="PF02666">
    <property type="entry name" value="PS_Dcarbxylase"/>
    <property type="match status" value="1"/>
</dbReference>
<dbReference type="PANTHER" id="PTHR10067:SF6">
    <property type="entry name" value="PHOSPHATIDYLSERINE DECARBOXYLASE PROENZYME, MITOCHONDRIAL"/>
    <property type="match status" value="1"/>
</dbReference>
<organism evidence="13">
    <name type="scientific">Sulfurovum sp. enrichment culture clone C5</name>
    <dbReference type="NCBI Taxonomy" id="497650"/>
    <lineage>
        <taxon>Bacteria</taxon>
        <taxon>Pseudomonadati</taxon>
        <taxon>Campylobacterota</taxon>
        <taxon>Epsilonproteobacteria</taxon>
        <taxon>Campylobacterales</taxon>
        <taxon>Sulfurovaceae</taxon>
        <taxon>Sulfurovum</taxon>
        <taxon>environmental samples</taxon>
    </lineage>
</organism>
<dbReference type="EMBL" id="FAXN01000041">
    <property type="protein sequence ID" value="CUV65631.1"/>
    <property type="molecule type" value="Genomic_DNA"/>
</dbReference>
<dbReference type="NCBIfam" id="NF003038">
    <property type="entry name" value="PRK03934.1"/>
    <property type="match status" value="1"/>
</dbReference>
<protein>
    <recommendedName>
        <fullName evidence="3">phosphatidylserine decarboxylase</fullName>
        <ecNumber evidence="3">4.1.1.65</ecNumber>
    </recommendedName>
</protein>
<accession>A0A0S4XMX0</accession>
<sequence>MSKKHYTSLASSLFGKFANRENPTSLQNLINKTYVKSMGLDMSRFDAPQSYKSLNKLFIRALKKMPKFDKKDDVIISPVDALITDFGEIYEGKAYQIKGMSYDIKGLLGSNYLQDLELLENGSFANFYLSPKDYHRYHIPLDLQVLSATHIPGKLYPVNMPLLKNKLNLFIENERVILECLAKDDKKLFIVLVGALNVGKMVLTFDDRVQTNASAKEVTHYKYDDLKFKKGDLFGWFEMGSTIVILAQKDLVDFDKLQLNQKVTFGDSIGKVL</sequence>
<keyword evidence="5" id="KW-0210">Decarboxylase</keyword>
<name>A0A0S4XMX0_9BACT</name>
<evidence type="ECO:0000256" key="6">
    <source>
        <dbReference type="ARBA" id="ARBA00023098"/>
    </source>
</evidence>
<keyword evidence="6" id="KW-0443">Lipid metabolism</keyword>
<dbReference type="GO" id="GO:0004609">
    <property type="term" value="F:phosphatidylserine decarboxylase activity"/>
    <property type="evidence" value="ECO:0007669"/>
    <property type="project" value="UniProtKB-EC"/>
</dbReference>
<evidence type="ECO:0000256" key="2">
    <source>
        <dbReference type="ARBA" id="ARBA00005189"/>
    </source>
</evidence>
<keyword evidence="11" id="KW-0670">Pyruvate</keyword>
<dbReference type="PANTHER" id="PTHR10067">
    <property type="entry name" value="PHOSPHATIDYLSERINE DECARBOXYLASE"/>
    <property type="match status" value="1"/>
</dbReference>
<keyword evidence="8" id="KW-0594">Phospholipid biosynthesis</keyword>
<keyword evidence="10" id="KW-1208">Phospholipid metabolism</keyword>
<evidence type="ECO:0000313" key="13">
    <source>
        <dbReference type="EMBL" id="CUV65631.1"/>
    </source>
</evidence>
<evidence type="ECO:0000256" key="8">
    <source>
        <dbReference type="ARBA" id="ARBA00023209"/>
    </source>
</evidence>
<evidence type="ECO:0000256" key="10">
    <source>
        <dbReference type="ARBA" id="ARBA00023264"/>
    </source>
</evidence>
<reference evidence="13" key="1">
    <citation type="submission" date="2015-11" db="EMBL/GenBank/DDBJ databases">
        <authorList>
            <person name="Zhang Y."/>
            <person name="Guo Z."/>
        </authorList>
    </citation>
    <scope>NUCLEOTIDE SEQUENCE</scope>
    <source>
        <strain evidence="13">BN30871</strain>
    </source>
</reference>